<feature type="region of interest" description="Disordered" evidence="1">
    <location>
        <begin position="66"/>
        <end position="101"/>
    </location>
</feature>
<evidence type="ECO:0000313" key="3">
    <source>
        <dbReference type="Proteomes" id="UP000247702"/>
    </source>
</evidence>
<keyword evidence="3" id="KW-1185">Reference proteome</keyword>
<organism evidence="2 3">
    <name type="scientific">Rhizophagus clarus</name>
    <dbReference type="NCBI Taxonomy" id="94130"/>
    <lineage>
        <taxon>Eukaryota</taxon>
        <taxon>Fungi</taxon>
        <taxon>Fungi incertae sedis</taxon>
        <taxon>Mucoromycota</taxon>
        <taxon>Glomeromycotina</taxon>
        <taxon>Glomeromycetes</taxon>
        <taxon>Glomerales</taxon>
        <taxon>Glomeraceae</taxon>
        <taxon>Rhizophagus</taxon>
    </lineage>
</organism>
<dbReference type="AlphaFoldDB" id="A0A2Z6RI40"/>
<evidence type="ECO:0000313" key="2">
    <source>
        <dbReference type="EMBL" id="GBB96959.1"/>
    </source>
</evidence>
<dbReference type="EMBL" id="BEXD01002090">
    <property type="protein sequence ID" value="GBB96959.1"/>
    <property type="molecule type" value="Genomic_DNA"/>
</dbReference>
<comment type="caution">
    <text evidence="2">The sequence shown here is derived from an EMBL/GenBank/DDBJ whole genome shotgun (WGS) entry which is preliminary data.</text>
</comment>
<dbReference type="Proteomes" id="UP000247702">
    <property type="component" value="Unassembled WGS sequence"/>
</dbReference>
<reference evidence="2 3" key="1">
    <citation type="submission" date="2017-11" db="EMBL/GenBank/DDBJ databases">
        <title>The genome of Rhizophagus clarus HR1 reveals common genetic basis of auxotrophy among arbuscular mycorrhizal fungi.</title>
        <authorList>
            <person name="Kobayashi Y."/>
        </authorList>
    </citation>
    <scope>NUCLEOTIDE SEQUENCE [LARGE SCALE GENOMIC DNA]</scope>
    <source>
        <strain evidence="2 3">HR1</strain>
    </source>
</reference>
<sequence length="101" mass="11934">MHYGGWSRVASLGKTEIEIEIGEIITPILAEVIDSKDWTLIIDKEYMIKIPITYYRQKKVTFEMNKKSDSEDEFEEYEETETFDIQDLEEEEITSDEDEAK</sequence>
<name>A0A2Z6RI40_9GLOM</name>
<proteinExistence type="predicted"/>
<accession>A0A2Z6RI40</accession>
<evidence type="ECO:0000256" key="1">
    <source>
        <dbReference type="SAM" id="MobiDB-lite"/>
    </source>
</evidence>
<feature type="compositionally biased region" description="Acidic residues" evidence="1">
    <location>
        <begin position="70"/>
        <end position="101"/>
    </location>
</feature>
<gene>
    <name evidence="2" type="ORF">RclHR1_02880025</name>
</gene>
<protein>
    <submittedName>
        <fullName evidence="2">Uncharacterized protein</fullName>
    </submittedName>
</protein>